<sequence>MQRSPLFRRDRQLLVKADKLPARRQAIASGAGMRPRLFRIEVIRAD</sequence>
<dbReference type="KEGG" id="rsn:RSPO_m01097"/>
<protein>
    <submittedName>
        <fullName evidence="1">Uncharacterized protein</fullName>
    </submittedName>
</protein>
<dbReference type="PATRIC" id="fig|1031711.3.peg.4296"/>
<reference evidence="1 2" key="1">
    <citation type="journal article" date="2011" name="J. Bacteriol.">
        <title>Complete genome sequence of the plant pathogen Ralstonia solanacearum strain Po82.</title>
        <authorList>
            <person name="Xu J."/>
            <person name="Zheng H.J."/>
            <person name="Liu L."/>
            <person name="Pan Z.C."/>
            <person name="Prior P."/>
            <person name="Tang B."/>
            <person name="Xu J.S."/>
            <person name="Zhang H."/>
            <person name="Tian Q."/>
            <person name="Zhang L.Q."/>
            <person name="Feng J."/>
        </authorList>
    </citation>
    <scope>NUCLEOTIDE SEQUENCE [LARGE SCALE GENOMIC DNA]</scope>
    <source>
        <strain evidence="2">Po82</strain>
    </source>
</reference>
<keyword evidence="1" id="KW-0614">Plasmid</keyword>
<gene>
    <name evidence="1" type="ordered locus">RSPO_m01097</name>
</gene>
<dbReference type="EMBL" id="CP002820">
    <property type="protein sequence ID" value="AEG71733.1"/>
    <property type="molecule type" value="Genomic_DNA"/>
</dbReference>
<proteinExistence type="predicted"/>
<dbReference type="HOGENOM" id="CLU_3188154_0_0_4"/>
<accession>F6G9E5</accession>
<organism evidence="1 2">
    <name type="scientific">Ralstonia solanacearum (strain Po82)</name>
    <dbReference type="NCBI Taxonomy" id="1031711"/>
    <lineage>
        <taxon>Bacteria</taxon>
        <taxon>Pseudomonadati</taxon>
        <taxon>Pseudomonadota</taxon>
        <taxon>Betaproteobacteria</taxon>
        <taxon>Burkholderiales</taxon>
        <taxon>Burkholderiaceae</taxon>
        <taxon>Ralstonia</taxon>
        <taxon>Ralstonia solanacearum species complex</taxon>
    </lineage>
</organism>
<geneLocation type="plasmid" evidence="2"/>
<dbReference type="AlphaFoldDB" id="F6G9E5"/>
<name>F6G9E5_RALS8</name>
<dbReference type="Proteomes" id="UP000007953">
    <property type="component" value="Plasmid megaplasmid"/>
</dbReference>
<evidence type="ECO:0000313" key="2">
    <source>
        <dbReference type="Proteomes" id="UP000007953"/>
    </source>
</evidence>
<evidence type="ECO:0000313" key="1">
    <source>
        <dbReference type="EMBL" id="AEG71733.1"/>
    </source>
</evidence>